<dbReference type="GO" id="GO:0000786">
    <property type="term" value="C:nucleosome"/>
    <property type="evidence" value="ECO:0007669"/>
    <property type="project" value="UniProtKB-KW"/>
</dbReference>
<evidence type="ECO:0000256" key="3">
    <source>
        <dbReference type="ARBA" id="ARBA00010691"/>
    </source>
</evidence>
<dbReference type="PANTHER" id="PTHR23430">
    <property type="entry name" value="HISTONE H2A"/>
    <property type="match status" value="1"/>
</dbReference>
<dbReference type="InterPro" id="IPR032458">
    <property type="entry name" value="Histone_H2A_CS"/>
</dbReference>
<evidence type="ECO:0000256" key="5">
    <source>
        <dbReference type="ARBA" id="ARBA00023242"/>
    </source>
</evidence>
<dbReference type="GO" id="GO:0046982">
    <property type="term" value="F:protein heterodimerization activity"/>
    <property type="evidence" value="ECO:0007669"/>
    <property type="project" value="InterPro"/>
</dbReference>
<dbReference type="SUPFAM" id="SSF47113">
    <property type="entry name" value="Histone-fold"/>
    <property type="match status" value="1"/>
</dbReference>
<evidence type="ECO:0000313" key="9">
    <source>
        <dbReference type="Proteomes" id="UP000825935"/>
    </source>
</evidence>
<evidence type="ECO:0000313" key="8">
    <source>
        <dbReference type="EMBL" id="KAH7415444.1"/>
    </source>
</evidence>
<evidence type="ECO:0000256" key="6">
    <source>
        <dbReference type="RuleBase" id="RU003767"/>
    </source>
</evidence>
<dbReference type="Proteomes" id="UP000825935">
    <property type="component" value="Chromosome 14"/>
</dbReference>
<evidence type="ECO:0000256" key="7">
    <source>
        <dbReference type="SAM" id="MobiDB-lite"/>
    </source>
</evidence>
<dbReference type="Gene3D" id="1.10.20.10">
    <property type="entry name" value="Histone, subunit A"/>
    <property type="match status" value="1"/>
</dbReference>
<dbReference type="PROSITE" id="PS00046">
    <property type="entry name" value="HISTONE_H2A"/>
    <property type="match status" value="1"/>
</dbReference>
<evidence type="ECO:0000256" key="2">
    <source>
        <dbReference type="ARBA" id="ARBA00004286"/>
    </source>
</evidence>
<dbReference type="EMBL" id="CM035419">
    <property type="protein sequence ID" value="KAH7415444.1"/>
    <property type="molecule type" value="Genomic_DNA"/>
</dbReference>
<keyword evidence="6" id="KW-0544">Nucleosome core</keyword>
<reference evidence="8" key="1">
    <citation type="submission" date="2021-08" db="EMBL/GenBank/DDBJ databases">
        <title>WGS assembly of Ceratopteris richardii.</title>
        <authorList>
            <person name="Marchant D.B."/>
            <person name="Chen G."/>
            <person name="Jenkins J."/>
            <person name="Shu S."/>
            <person name="Leebens-Mack J."/>
            <person name="Grimwood J."/>
            <person name="Schmutz J."/>
            <person name="Soltis P."/>
            <person name="Soltis D."/>
            <person name="Chen Z.-H."/>
        </authorList>
    </citation>
    <scope>NUCLEOTIDE SEQUENCE</scope>
    <source>
        <strain evidence="8">Whitten #5841</strain>
        <tissue evidence="8">Leaf</tissue>
    </source>
</reference>
<gene>
    <name evidence="8" type="ORF">KP509_14G043900</name>
</gene>
<evidence type="ECO:0000256" key="4">
    <source>
        <dbReference type="ARBA" id="ARBA00022454"/>
    </source>
</evidence>
<keyword evidence="6" id="KW-0238">DNA-binding</keyword>
<dbReference type="GO" id="GO:0005634">
    <property type="term" value="C:nucleus"/>
    <property type="evidence" value="ECO:0007669"/>
    <property type="project" value="UniProtKB-SubCell"/>
</dbReference>
<dbReference type="SMART" id="SM00414">
    <property type="entry name" value="H2A"/>
    <property type="match status" value="1"/>
</dbReference>
<accession>A0A8T2TC82</accession>
<keyword evidence="5 6" id="KW-0539">Nucleus</keyword>
<dbReference type="InterPro" id="IPR009072">
    <property type="entry name" value="Histone-fold"/>
</dbReference>
<name>A0A8T2TC82_CERRI</name>
<evidence type="ECO:0000256" key="1">
    <source>
        <dbReference type="ARBA" id="ARBA00004123"/>
    </source>
</evidence>
<sequence length="133" mass="14077">MSPSKLSISVAMADSRGKPVGKKTTSGSSKAGLQFPVGRITRFLKSGKYVERVGAGAPVYLAAVLECMAADNNFFMTDSILSRLPPDRASGIARGKDNPQLSTSSAREGGRGSLSRAQDLLSPSYPCLFVFLF</sequence>
<comment type="subcellular location">
    <subcellularLocation>
        <location evidence="2">Chromosome</location>
    </subcellularLocation>
    <subcellularLocation>
        <location evidence="1 6">Nucleus</location>
    </subcellularLocation>
</comment>
<comment type="subunit">
    <text evidence="6">The nucleosome is a histone octamer containing two molecules each of H2A, H2B, H3 and H4 assembled in one H3-H4 heterotetramer and two H2A-H2B heterodimers. The octamer wraps approximately 147 bp of DNA.</text>
</comment>
<dbReference type="InterPro" id="IPR002119">
    <property type="entry name" value="Histone_H2A"/>
</dbReference>
<proteinExistence type="inferred from homology"/>
<keyword evidence="4 6" id="KW-0158">Chromosome</keyword>
<dbReference type="AlphaFoldDB" id="A0A8T2TC82"/>
<keyword evidence="9" id="KW-1185">Reference proteome</keyword>
<feature type="region of interest" description="Disordered" evidence="7">
    <location>
        <begin position="1"/>
        <end position="31"/>
    </location>
</feature>
<dbReference type="GO" id="GO:0003677">
    <property type="term" value="F:DNA binding"/>
    <property type="evidence" value="ECO:0007669"/>
    <property type="project" value="UniProtKB-KW"/>
</dbReference>
<feature type="region of interest" description="Disordered" evidence="7">
    <location>
        <begin position="87"/>
        <end position="114"/>
    </location>
</feature>
<dbReference type="GO" id="GO:0030527">
    <property type="term" value="F:structural constituent of chromatin"/>
    <property type="evidence" value="ECO:0007669"/>
    <property type="project" value="InterPro"/>
</dbReference>
<organism evidence="8 9">
    <name type="scientific">Ceratopteris richardii</name>
    <name type="common">Triangle waterfern</name>
    <dbReference type="NCBI Taxonomy" id="49495"/>
    <lineage>
        <taxon>Eukaryota</taxon>
        <taxon>Viridiplantae</taxon>
        <taxon>Streptophyta</taxon>
        <taxon>Embryophyta</taxon>
        <taxon>Tracheophyta</taxon>
        <taxon>Polypodiopsida</taxon>
        <taxon>Polypodiidae</taxon>
        <taxon>Polypodiales</taxon>
        <taxon>Pteridineae</taxon>
        <taxon>Pteridaceae</taxon>
        <taxon>Parkerioideae</taxon>
        <taxon>Ceratopteris</taxon>
    </lineage>
</organism>
<comment type="caution">
    <text evidence="8">The sequence shown here is derived from an EMBL/GenBank/DDBJ whole genome shotgun (WGS) entry which is preliminary data.</text>
</comment>
<comment type="similarity">
    <text evidence="3 6">Belongs to the histone H2A family.</text>
</comment>
<dbReference type="OrthoDB" id="9421954at2759"/>
<dbReference type="PRINTS" id="PR00620">
    <property type="entry name" value="HISTONEH2A"/>
</dbReference>
<protein>
    <recommendedName>
        <fullName evidence="6">Histone H2A</fullName>
    </recommendedName>
</protein>